<proteinExistence type="predicted"/>
<evidence type="ECO:0000256" key="1">
    <source>
        <dbReference type="SAM" id="SignalP"/>
    </source>
</evidence>
<comment type="caution">
    <text evidence="2">The sequence shown here is derived from an EMBL/GenBank/DDBJ whole genome shotgun (WGS) entry which is preliminary data.</text>
</comment>
<feature type="chain" id="PRO_5047249776" evidence="1">
    <location>
        <begin position="28"/>
        <end position="338"/>
    </location>
</feature>
<feature type="signal peptide" evidence="1">
    <location>
        <begin position="1"/>
        <end position="27"/>
    </location>
</feature>
<name>A0ABR9ZZU7_9FIRM</name>
<dbReference type="EMBL" id="JADKNH010000025">
    <property type="protein sequence ID" value="MBF4695967.1"/>
    <property type="molecule type" value="Genomic_DNA"/>
</dbReference>
<accession>A0ABR9ZZU7</accession>
<evidence type="ECO:0000313" key="2">
    <source>
        <dbReference type="EMBL" id="MBF4695967.1"/>
    </source>
</evidence>
<keyword evidence="3" id="KW-1185">Reference proteome</keyword>
<sequence length="338" mass="38457">MKKFKTKRRYAVSKLLILMMLFSQVMMVNGFAGTDAPQLIETVNASMPCYIIALNDEVYDNTTAEYPFITYKNILYLPLTNQNCAFLGIKSSAYFQIPTKSNTLFIGNADPTVVKLDVLSKKRKNPLSVKASIYDYKVALNEIASDEFFENNLSTYPVITYNDMTYLPLTWENVVEKLDWQYAYDSEDGFVLKTQDVNRPVLDDHIIGVQSPHSIKQYAIFEDIYMEYPQSTLGGHYEFVYKARGQSEVSINLQEQLRGGDYNFNRLADTNGYGHNKSNIEPSYENGVFSIACTVGTNASDGSKASPLVYKNYLLKIDLEKGEIIERRPLDLLDFTVD</sequence>
<dbReference type="RefSeq" id="WP_194704202.1">
    <property type="nucleotide sequence ID" value="NZ_JADKNH010000025.1"/>
</dbReference>
<reference evidence="2 3" key="1">
    <citation type="submission" date="2020-11" db="EMBL/GenBank/DDBJ databases">
        <title>Fusibacter basophilias sp. nov.</title>
        <authorList>
            <person name="Qiu D."/>
        </authorList>
    </citation>
    <scope>NUCLEOTIDE SEQUENCE [LARGE SCALE GENOMIC DNA]</scope>
    <source>
        <strain evidence="2 3">Q10-2</strain>
    </source>
</reference>
<protein>
    <submittedName>
        <fullName evidence="2">Uncharacterized protein</fullName>
    </submittedName>
</protein>
<evidence type="ECO:0000313" key="3">
    <source>
        <dbReference type="Proteomes" id="UP000614200"/>
    </source>
</evidence>
<gene>
    <name evidence="2" type="ORF">ISU02_22950</name>
</gene>
<organism evidence="2 3">
    <name type="scientific">Fusibacter ferrireducens</name>
    <dbReference type="NCBI Taxonomy" id="2785058"/>
    <lineage>
        <taxon>Bacteria</taxon>
        <taxon>Bacillati</taxon>
        <taxon>Bacillota</taxon>
        <taxon>Clostridia</taxon>
        <taxon>Eubacteriales</taxon>
        <taxon>Eubacteriales Family XII. Incertae Sedis</taxon>
        <taxon>Fusibacter</taxon>
    </lineage>
</organism>
<dbReference type="Proteomes" id="UP000614200">
    <property type="component" value="Unassembled WGS sequence"/>
</dbReference>
<keyword evidence="1" id="KW-0732">Signal</keyword>